<protein>
    <submittedName>
        <fullName evidence="2">Putative flavoprotein involved in K+ transport</fullName>
    </submittedName>
</protein>
<dbReference type="PANTHER" id="PTHR43539">
    <property type="entry name" value="FLAVIN-BINDING MONOOXYGENASE-LIKE PROTEIN (AFU_ORTHOLOGUE AFUA_4G09220)"/>
    <property type="match status" value="1"/>
</dbReference>
<organism evidence="2 3">
    <name type="scientific">Amphibacillus marinus</name>
    <dbReference type="NCBI Taxonomy" id="872970"/>
    <lineage>
        <taxon>Bacteria</taxon>
        <taxon>Bacillati</taxon>
        <taxon>Bacillota</taxon>
        <taxon>Bacilli</taxon>
        <taxon>Bacillales</taxon>
        <taxon>Bacillaceae</taxon>
        <taxon>Amphibacillus</taxon>
    </lineage>
</organism>
<evidence type="ECO:0000313" key="2">
    <source>
        <dbReference type="EMBL" id="SEO90318.1"/>
    </source>
</evidence>
<dbReference type="SUPFAM" id="SSF51905">
    <property type="entry name" value="FAD/NAD(P)-binding domain"/>
    <property type="match status" value="2"/>
</dbReference>
<dbReference type="EMBL" id="FODJ01000016">
    <property type="protein sequence ID" value="SEO90318.1"/>
    <property type="molecule type" value="Genomic_DNA"/>
</dbReference>
<name>A0A1H8TII5_9BACI</name>
<evidence type="ECO:0000256" key="1">
    <source>
        <dbReference type="ARBA" id="ARBA00023002"/>
    </source>
</evidence>
<dbReference type="Pfam" id="PF13738">
    <property type="entry name" value="Pyr_redox_3"/>
    <property type="match status" value="1"/>
</dbReference>
<reference evidence="2 3" key="1">
    <citation type="submission" date="2016-10" db="EMBL/GenBank/DDBJ databases">
        <authorList>
            <person name="de Groot N.N."/>
        </authorList>
    </citation>
    <scope>NUCLEOTIDE SEQUENCE [LARGE SCALE GENOMIC DNA]</scope>
    <source>
        <strain evidence="2 3">CGMCC 1.10434</strain>
    </source>
</reference>
<dbReference type="InterPro" id="IPR050982">
    <property type="entry name" value="Auxin_biosynth/cation_transpt"/>
</dbReference>
<dbReference type="PANTHER" id="PTHR43539:SF78">
    <property type="entry name" value="FLAVIN-CONTAINING MONOOXYGENASE"/>
    <property type="match status" value="1"/>
</dbReference>
<dbReference type="GO" id="GO:0050660">
    <property type="term" value="F:flavin adenine dinucleotide binding"/>
    <property type="evidence" value="ECO:0007669"/>
    <property type="project" value="TreeGrafter"/>
</dbReference>
<evidence type="ECO:0000313" key="3">
    <source>
        <dbReference type="Proteomes" id="UP000199300"/>
    </source>
</evidence>
<dbReference type="Gene3D" id="3.50.50.60">
    <property type="entry name" value="FAD/NAD(P)-binding domain"/>
    <property type="match status" value="1"/>
</dbReference>
<proteinExistence type="predicted"/>
<dbReference type="InterPro" id="IPR036188">
    <property type="entry name" value="FAD/NAD-bd_sf"/>
</dbReference>
<gene>
    <name evidence="2" type="ORF">SAMN04488134_11646</name>
</gene>
<dbReference type="PRINTS" id="PR00368">
    <property type="entry name" value="FADPNR"/>
</dbReference>
<dbReference type="GO" id="GO:0004497">
    <property type="term" value="F:monooxygenase activity"/>
    <property type="evidence" value="ECO:0007669"/>
    <property type="project" value="TreeGrafter"/>
</dbReference>
<dbReference type="STRING" id="872970.SAMN04488134_11646"/>
<dbReference type="Proteomes" id="UP000199300">
    <property type="component" value="Unassembled WGS sequence"/>
</dbReference>
<accession>A0A1H8TII5</accession>
<dbReference type="PRINTS" id="PR00469">
    <property type="entry name" value="PNDRDTASEII"/>
</dbReference>
<keyword evidence="3" id="KW-1185">Reference proteome</keyword>
<sequence length="359" mass="40037">MKNLNKNRGDGDINVIHEVIIIGAGQAGIAMSQKLKKQGISHLMIDSHSYIGEQWDSRYDSLILFTPRNYSSLPGLLMEGDPNGYPTKGEMASYLKKYVQYFDLPVALNVKVEKLKKEENIFIMQTSKGELAAKKVVVATGAFQSAFIPPIIHKDSEGIEHIHSSKYTNPKAISSDSVLIVGGGNSGAQIAVELANSKNVYLATSHKMNFLPLRVLGESIFKWLDKCNLLYAGLDTKRGELFKKRNDPIFGYELKRMIRKNKITIKPRVEKVIGKQVFFADGSKIDTQIIIWSTGFKASYKWINIEGALSEVGKPNHNRGISPIENLYFIGLPWQYHRGSALVCGVGRDAEYLLNSIIS</sequence>
<dbReference type="AlphaFoldDB" id="A0A1H8TII5"/>
<keyword evidence="1" id="KW-0560">Oxidoreductase</keyword>